<gene>
    <name evidence="1" type="ORF">UFOVP1444_52</name>
    <name evidence="2" type="ORF">UFOVP1536_40</name>
</gene>
<organism evidence="2">
    <name type="scientific">uncultured Caudovirales phage</name>
    <dbReference type="NCBI Taxonomy" id="2100421"/>
    <lineage>
        <taxon>Viruses</taxon>
        <taxon>Duplodnaviria</taxon>
        <taxon>Heunggongvirae</taxon>
        <taxon>Uroviricota</taxon>
        <taxon>Caudoviricetes</taxon>
        <taxon>Peduoviridae</taxon>
        <taxon>Maltschvirus</taxon>
        <taxon>Maltschvirus maltsch</taxon>
    </lineage>
</organism>
<dbReference type="EMBL" id="LR797393">
    <property type="protein sequence ID" value="CAB4213038.1"/>
    <property type="molecule type" value="Genomic_DNA"/>
</dbReference>
<evidence type="ECO:0000313" key="2">
    <source>
        <dbReference type="EMBL" id="CAB5228036.1"/>
    </source>
</evidence>
<sequence>MTKQEYNGWFNYETWLVKLWIDNDEGSQGYWHDQAVSELEHADGTLSANARLTGKEIFTTEENATLALSAVLKEHHESALPEIEGFAADLLNAAMSEVNWHEIAESLVADAVESLAKA</sequence>
<dbReference type="InterPro" id="IPR055673">
    <property type="entry name" value="DUF7249"/>
</dbReference>
<dbReference type="Pfam" id="PF23907">
    <property type="entry name" value="DUF7249"/>
    <property type="match status" value="1"/>
</dbReference>
<proteinExistence type="predicted"/>
<name>A0A6J7XD25_9CAUD</name>
<dbReference type="EMBL" id="LR798382">
    <property type="protein sequence ID" value="CAB5228036.1"/>
    <property type="molecule type" value="Genomic_DNA"/>
</dbReference>
<accession>A0A6J7XD25</accession>
<evidence type="ECO:0000313" key="1">
    <source>
        <dbReference type="EMBL" id="CAB4213038.1"/>
    </source>
</evidence>
<reference evidence="2" key="1">
    <citation type="submission" date="2020-05" db="EMBL/GenBank/DDBJ databases">
        <authorList>
            <person name="Chiriac C."/>
            <person name="Salcher M."/>
            <person name="Ghai R."/>
            <person name="Kavagutti S V."/>
        </authorList>
    </citation>
    <scope>NUCLEOTIDE SEQUENCE</scope>
</reference>
<protein>
    <submittedName>
        <fullName evidence="2">Uncharacterized protein</fullName>
    </submittedName>
</protein>